<dbReference type="Proteomes" id="UP000190285">
    <property type="component" value="Unassembled WGS sequence"/>
</dbReference>
<protein>
    <submittedName>
        <fullName evidence="6">Carboxysome shell and ethanolamine utilization microcompartment protein CcmL/EutN</fullName>
    </submittedName>
</protein>
<comment type="subcellular location">
    <subcellularLocation>
        <location evidence="1">Bacterial microcompartment</location>
    </subcellularLocation>
</comment>
<dbReference type="InterPro" id="IPR050575">
    <property type="entry name" value="BMC_shell"/>
</dbReference>
<evidence type="ECO:0000256" key="3">
    <source>
        <dbReference type="PROSITE-ProRule" id="PRU01278"/>
    </source>
</evidence>
<proteinExistence type="inferred from homology"/>
<dbReference type="SMART" id="SM00877">
    <property type="entry name" value="BMC"/>
    <property type="match status" value="1"/>
</dbReference>
<organism evidence="6 7">
    <name type="scientific">Maledivibacter halophilus</name>
    <dbReference type="NCBI Taxonomy" id="36842"/>
    <lineage>
        <taxon>Bacteria</taxon>
        <taxon>Bacillati</taxon>
        <taxon>Bacillota</taxon>
        <taxon>Clostridia</taxon>
        <taxon>Peptostreptococcales</taxon>
        <taxon>Caminicellaceae</taxon>
        <taxon>Maledivibacter</taxon>
    </lineage>
</organism>
<evidence type="ECO:0000313" key="6">
    <source>
        <dbReference type="EMBL" id="SKC88560.1"/>
    </source>
</evidence>
<feature type="region of interest" description="Disordered" evidence="4">
    <location>
        <begin position="103"/>
        <end position="126"/>
    </location>
</feature>
<gene>
    <name evidence="6" type="ORF">SAMN02194393_04909</name>
</gene>
<dbReference type="PANTHER" id="PTHR33941:SF11">
    <property type="entry name" value="BACTERIAL MICROCOMPARTMENT SHELL PROTEIN PDUJ"/>
    <property type="match status" value="1"/>
</dbReference>
<dbReference type="AlphaFoldDB" id="A0A1T5MJZ6"/>
<evidence type="ECO:0000259" key="5">
    <source>
        <dbReference type="PROSITE" id="PS51930"/>
    </source>
</evidence>
<keyword evidence="7" id="KW-1185">Reference proteome</keyword>
<evidence type="ECO:0000313" key="7">
    <source>
        <dbReference type="Proteomes" id="UP000190285"/>
    </source>
</evidence>
<evidence type="ECO:0000256" key="4">
    <source>
        <dbReference type="SAM" id="MobiDB-lite"/>
    </source>
</evidence>
<dbReference type="GO" id="GO:0031469">
    <property type="term" value="C:bacterial microcompartment"/>
    <property type="evidence" value="ECO:0007669"/>
    <property type="project" value="UniProtKB-SubCell"/>
</dbReference>
<name>A0A1T5MJZ6_9FIRM</name>
<dbReference type="PANTHER" id="PTHR33941">
    <property type="entry name" value="PROPANEDIOL UTILIZATION PROTEIN PDUA"/>
    <property type="match status" value="1"/>
</dbReference>
<dbReference type="InterPro" id="IPR000249">
    <property type="entry name" value="BMC_dom"/>
</dbReference>
<evidence type="ECO:0000256" key="1">
    <source>
        <dbReference type="ARBA" id="ARBA00024322"/>
    </source>
</evidence>
<sequence>MGNKKAIGIVETKGLISGIEALDAMLKAANVTLLKHEYVGSGLVTIVVQGDVSAVTTAVDSGVAAVLAIDENGLQAQNVIPRPDLQLYETLLKKEKPKALVWDTNPKESESKQEKSVDSTEQEKTIQEAPKEVLVQDEEREKIQEIEVSVVPEQTEDKKEDPEKYDKVWADDFYKQMGIEETMKKINQLTVVELKELAGMYEQGSIAPNISKARKQEILDGFKKYYKNEQESSDD</sequence>
<evidence type="ECO:0000256" key="2">
    <source>
        <dbReference type="ARBA" id="ARBA00024446"/>
    </source>
</evidence>
<dbReference type="CDD" id="cd07045">
    <property type="entry name" value="BMC_CcmK_like"/>
    <property type="match status" value="1"/>
</dbReference>
<accession>A0A1T5MJZ6</accession>
<dbReference type="EMBL" id="FUZT01000017">
    <property type="protein sequence ID" value="SKC88560.1"/>
    <property type="molecule type" value="Genomic_DNA"/>
</dbReference>
<dbReference type="SUPFAM" id="SSF143414">
    <property type="entry name" value="CcmK-like"/>
    <property type="match status" value="1"/>
</dbReference>
<dbReference type="RefSeq" id="WP_079495473.1">
    <property type="nucleotide sequence ID" value="NZ_FUZT01000017.1"/>
</dbReference>
<dbReference type="OrthoDB" id="9812608at2"/>
<comment type="similarity">
    <text evidence="3">Belongs to the bacterial microcompartments protein family.</text>
</comment>
<dbReference type="PROSITE" id="PS51930">
    <property type="entry name" value="BMC_2"/>
    <property type="match status" value="1"/>
</dbReference>
<dbReference type="Pfam" id="PF00936">
    <property type="entry name" value="BMC"/>
    <property type="match status" value="1"/>
</dbReference>
<dbReference type="Gene3D" id="3.30.70.1710">
    <property type="match status" value="1"/>
</dbReference>
<feature type="domain" description="BMC" evidence="5">
    <location>
        <begin position="6"/>
        <end position="92"/>
    </location>
</feature>
<feature type="compositionally biased region" description="Basic and acidic residues" evidence="4">
    <location>
        <begin position="105"/>
        <end position="126"/>
    </location>
</feature>
<keyword evidence="2" id="KW-1283">Bacterial microcompartment</keyword>
<dbReference type="InterPro" id="IPR037233">
    <property type="entry name" value="CcmK-like_sf"/>
</dbReference>
<dbReference type="InterPro" id="IPR044872">
    <property type="entry name" value="CcmK/CsoS1_BMC"/>
</dbReference>
<dbReference type="STRING" id="36842.SAMN02194393_04909"/>
<reference evidence="6 7" key="1">
    <citation type="submission" date="2017-02" db="EMBL/GenBank/DDBJ databases">
        <authorList>
            <person name="Peterson S.W."/>
        </authorList>
    </citation>
    <scope>NUCLEOTIDE SEQUENCE [LARGE SCALE GENOMIC DNA]</scope>
    <source>
        <strain evidence="6 7">M1</strain>
    </source>
</reference>